<proteinExistence type="predicted"/>
<name>A0ABS1DGH4_9PROT</name>
<feature type="region of interest" description="Disordered" evidence="1">
    <location>
        <begin position="1"/>
        <end position="30"/>
    </location>
</feature>
<evidence type="ECO:0000256" key="1">
    <source>
        <dbReference type="SAM" id="MobiDB-lite"/>
    </source>
</evidence>
<sequence length="328" mass="36140">MPEEQPHSLASGDDATTEPTTAEGGPAIYSGMTWERDTQGRPQLVALSDLHPLVYLIDMASQLRDGTTRCQLYLVASDDAQIDLETPLPHLPLGTFRRPEDAVDAAEVHDWGFFQSLTIADGEEPAFQGSRREAPLDPDELSALQAYAASAVDAGGMTVADGRPFTRAASFVRAKKTALKQNANGSMTISLEIGRGEMPIWLQDAPLSELLMLGVVSMGQASDPEGAEFAKYLKDLKRRTQMRPGEPAFQEFMAARYDKWGLVKTALDKDSDAVEEAVAETLRRAIGVPTRAELDTNRDARERFERLDREFYADMSRALQKYDALADR</sequence>
<dbReference type="Proteomes" id="UP001296873">
    <property type="component" value="Unassembled WGS sequence"/>
</dbReference>
<protein>
    <submittedName>
        <fullName evidence="2">Uncharacterized protein</fullName>
    </submittedName>
</protein>
<evidence type="ECO:0000313" key="2">
    <source>
        <dbReference type="EMBL" id="MBK1669086.1"/>
    </source>
</evidence>
<accession>A0ABS1DGH4</accession>
<dbReference type="EMBL" id="NRRL01000038">
    <property type="protein sequence ID" value="MBK1669086.1"/>
    <property type="molecule type" value="Genomic_DNA"/>
</dbReference>
<dbReference type="RefSeq" id="WP_200341414.1">
    <property type="nucleotide sequence ID" value="NZ_NRRL01000038.1"/>
</dbReference>
<gene>
    <name evidence="2" type="ORF">CKO28_13690</name>
</gene>
<organism evidence="2 3">
    <name type="scientific">Rhodovibrio sodomensis</name>
    <dbReference type="NCBI Taxonomy" id="1088"/>
    <lineage>
        <taxon>Bacteria</taxon>
        <taxon>Pseudomonadati</taxon>
        <taxon>Pseudomonadota</taxon>
        <taxon>Alphaproteobacteria</taxon>
        <taxon>Rhodospirillales</taxon>
        <taxon>Rhodovibrionaceae</taxon>
        <taxon>Rhodovibrio</taxon>
    </lineage>
</organism>
<comment type="caution">
    <text evidence="2">The sequence shown here is derived from an EMBL/GenBank/DDBJ whole genome shotgun (WGS) entry which is preliminary data.</text>
</comment>
<reference evidence="2 3" key="1">
    <citation type="journal article" date="2020" name="Microorganisms">
        <title>Osmotic Adaptation and Compatible Solute Biosynthesis of Phototrophic Bacteria as Revealed from Genome Analyses.</title>
        <authorList>
            <person name="Imhoff J.F."/>
            <person name="Rahn T."/>
            <person name="Kunzel S."/>
            <person name="Keller A."/>
            <person name="Neulinger S.C."/>
        </authorList>
    </citation>
    <scope>NUCLEOTIDE SEQUENCE [LARGE SCALE GENOMIC DNA]</scope>
    <source>
        <strain evidence="2 3">DSM 9895</strain>
    </source>
</reference>
<keyword evidence="3" id="KW-1185">Reference proteome</keyword>
<evidence type="ECO:0000313" key="3">
    <source>
        <dbReference type="Proteomes" id="UP001296873"/>
    </source>
</evidence>